<comment type="caution">
    <text evidence="2">The sequence shown here is derived from an EMBL/GenBank/DDBJ whole genome shotgun (WGS) entry which is preliminary data.</text>
</comment>
<keyword evidence="3" id="KW-1185">Reference proteome</keyword>
<protein>
    <submittedName>
        <fullName evidence="2">Uncharacterized protein</fullName>
    </submittedName>
</protein>
<feature type="region of interest" description="Disordered" evidence="1">
    <location>
        <begin position="61"/>
        <end position="167"/>
    </location>
</feature>
<sequence length="260" mass="26681">MTDPGLPPYAKHPEPPATHRPPPSYRAPGLIPPSGPSRTWGLAVTAAPLLLALMTTLTGSLAEGSTSSASPGSSGSSASSGSSGSSGRSGSGVFGSDSFGSDRARTSDHPTRTPPTTGPAWRYGGTDTPDAPPTPEATTTGSYRDDGYADPTGTAPGTPGAANATRGPGDVVTAYFEAINKRDYRTAWALGGSNLESGYDRFVSGYADTERNAIEIRYVQGTRVRLTIEALQSDGSTRSYNALYTVRGGVISSGTATRTD</sequence>
<evidence type="ECO:0000313" key="3">
    <source>
        <dbReference type="Proteomes" id="UP000484988"/>
    </source>
</evidence>
<feature type="compositionally biased region" description="Basic and acidic residues" evidence="1">
    <location>
        <begin position="100"/>
        <end position="111"/>
    </location>
</feature>
<dbReference type="EMBL" id="BLLG01000015">
    <property type="protein sequence ID" value="GFH38306.1"/>
    <property type="molecule type" value="Genomic_DNA"/>
</dbReference>
<gene>
    <name evidence="2" type="ORF">SCWH03_45480</name>
</gene>
<dbReference type="AlphaFoldDB" id="A0A6A0AZI9"/>
<feature type="compositionally biased region" description="Low complexity" evidence="1">
    <location>
        <begin position="61"/>
        <end position="86"/>
    </location>
</feature>
<feature type="region of interest" description="Disordered" evidence="1">
    <location>
        <begin position="1"/>
        <end position="40"/>
    </location>
</feature>
<organism evidence="2 3">
    <name type="scientific">Streptomyces pacificus</name>
    <dbReference type="NCBI Taxonomy" id="2705029"/>
    <lineage>
        <taxon>Bacteria</taxon>
        <taxon>Bacillati</taxon>
        <taxon>Actinomycetota</taxon>
        <taxon>Actinomycetes</taxon>
        <taxon>Kitasatosporales</taxon>
        <taxon>Streptomycetaceae</taxon>
        <taxon>Streptomyces</taxon>
    </lineage>
</organism>
<dbReference type="Proteomes" id="UP000484988">
    <property type="component" value="Unassembled WGS sequence"/>
</dbReference>
<evidence type="ECO:0000313" key="2">
    <source>
        <dbReference type="EMBL" id="GFH38306.1"/>
    </source>
</evidence>
<dbReference type="RefSeq" id="WP_254076934.1">
    <property type="nucleotide sequence ID" value="NZ_BLLG01000015.1"/>
</dbReference>
<evidence type="ECO:0000256" key="1">
    <source>
        <dbReference type="SAM" id="MobiDB-lite"/>
    </source>
</evidence>
<feature type="compositionally biased region" description="Low complexity" evidence="1">
    <location>
        <begin position="151"/>
        <end position="167"/>
    </location>
</feature>
<name>A0A6A0AZI9_9ACTN</name>
<accession>A0A6A0AZI9</accession>
<proteinExistence type="predicted"/>
<feature type="compositionally biased region" description="Pro residues" evidence="1">
    <location>
        <begin position="15"/>
        <end position="35"/>
    </location>
</feature>
<reference evidence="2 3" key="1">
    <citation type="submission" date="2020-02" db="EMBL/GenBank/DDBJ databases">
        <title>Whole Genome Shotgun Sequence of Streptomyces sp. strain CWH03.</title>
        <authorList>
            <person name="Dohra H."/>
            <person name="Kodani S."/>
            <person name="Yamamura H."/>
        </authorList>
    </citation>
    <scope>NUCLEOTIDE SEQUENCE [LARGE SCALE GENOMIC DNA]</scope>
    <source>
        <strain evidence="2 3">CWH03</strain>
    </source>
</reference>